<reference evidence="2 3" key="1">
    <citation type="submission" date="2019-03" db="EMBL/GenBank/DDBJ databases">
        <title>Genomic Encyclopedia of Type Strains, Phase IV (KMG-IV): sequencing the most valuable type-strain genomes for metagenomic binning, comparative biology and taxonomic classification.</title>
        <authorList>
            <person name="Goeker M."/>
        </authorList>
    </citation>
    <scope>NUCLEOTIDE SEQUENCE [LARGE SCALE GENOMIC DNA]</scope>
    <source>
        <strain evidence="2 3">DSM 13587</strain>
    </source>
</reference>
<proteinExistence type="predicted"/>
<feature type="compositionally biased region" description="Low complexity" evidence="1">
    <location>
        <begin position="58"/>
        <end position="70"/>
    </location>
</feature>
<organism evidence="2 3">
    <name type="scientific">Thiobaca trueperi</name>
    <dbReference type="NCBI Taxonomy" id="127458"/>
    <lineage>
        <taxon>Bacteria</taxon>
        <taxon>Pseudomonadati</taxon>
        <taxon>Pseudomonadota</taxon>
        <taxon>Gammaproteobacteria</taxon>
        <taxon>Chromatiales</taxon>
        <taxon>Chromatiaceae</taxon>
        <taxon>Thiobaca</taxon>
    </lineage>
</organism>
<dbReference type="OrthoDB" id="5568005at2"/>
<name>A0A4R3MSY9_9GAMM</name>
<dbReference type="EMBL" id="SMAO01000008">
    <property type="protein sequence ID" value="TCT19530.1"/>
    <property type="molecule type" value="Genomic_DNA"/>
</dbReference>
<dbReference type="AlphaFoldDB" id="A0A4R3MSY9"/>
<evidence type="ECO:0000256" key="1">
    <source>
        <dbReference type="SAM" id="MobiDB-lite"/>
    </source>
</evidence>
<feature type="region of interest" description="Disordered" evidence="1">
    <location>
        <begin position="46"/>
        <end position="101"/>
    </location>
</feature>
<dbReference type="RefSeq" id="WP_132978036.1">
    <property type="nucleotide sequence ID" value="NZ_SMAO01000008.1"/>
</dbReference>
<evidence type="ECO:0000313" key="3">
    <source>
        <dbReference type="Proteomes" id="UP000295717"/>
    </source>
</evidence>
<feature type="compositionally biased region" description="Basic and acidic residues" evidence="1">
    <location>
        <begin position="90"/>
        <end position="100"/>
    </location>
</feature>
<protein>
    <recommendedName>
        <fullName evidence="4">Carboxypeptidase family protein</fullName>
    </recommendedName>
</protein>
<evidence type="ECO:0008006" key="4">
    <source>
        <dbReference type="Google" id="ProtNLM"/>
    </source>
</evidence>
<sequence>MTNTSGLNLIAVALIVGGGALQSASAEQIYQVPVFILGGSSPQVADASQSYGIRPAKDPASPMPSDSGSPMSPPPDDVLGGANSPQSMDRSSEIQKDDGVRYVSGGIGESERTELAAVSNQFNLHLMFAKQGSGEYLSAVRVTISDARSQQILTAESKGPLFFVQLAPGDYSVEVTPTGEVGHGEAQRKTAHIGGSGQSRLDFYWR</sequence>
<comment type="caution">
    <text evidence="2">The sequence shown here is derived from an EMBL/GenBank/DDBJ whole genome shotgun (WGS) entry which is preliminary data.</text>
</comment>
<dbReference type="Proteomes" id="UP000295717">
    <property type="component" value="Unassembled WGS sequence"/>
</dbReference>
<keyword evidence="3" id="KW-1185">Reference proteome</keyword>
<evidence type="ECO:0000313" key="2">
    <source>
        <dbReference type="EMBL" id="TCT19530.1"/>
    </source>
</evidence>
<gene>
    <name evidence="2" type="ORF">EDC35_108137</name>
</gene>
<accession>A0A4R3MSY9</accession>